<keyword evidence="1" id="KW-0378">Hydrolase</keyword>
<dbReference type="Pfam" id="PF07228">
    <property type="entry name" value="SpoIIE"/>
    <property type="match status" value="1"/>
</dbReference>
<dbReference type="SUPFAM" id="SSF81606">
    <property type="entry name" value="PP2C-like"/>
    <property type="match status" value="1"/>
</dbReference>
<dbReference type="Pfam" id="PF01590">
    <property type="entry name" value="GAF"/>
    <property type="match status" value="1"/>
</dbReference>
<dbReference type="Proteomes" id="UP000638043">
    <property type="component" value="Unassembled WGS sequence"/>
</dbReference>
<organism evidence="4 5">
    <name type="scientific">Microbacterium nanhaiense</name>
    <dbReference type="NCBI Taxonomy" id="1301026"/>
    <lineage>
        <taxon>Bacteria</taxon>
        <taxon>Bacillati</taxon>
        <taxon>Actinomycetota</taxon>
        <taxon>Actinomycetes</taxon>
        <taxon>Micrococcales</taxon>
        <taxon>Microbacteriaceae</taxon>
        <taxon>Microbacterium</taxon>
    </lineage>
</organism>
<gene>
    <name evidence="4" type="ORF">GCM10010910_22730</name>
</gene>
<evidence type="ECO:0000256" key="1">
    <source>
        <dbReference type="ARBA" id="ARBA00022801"/>
    </source>
</evidence>
<keyword evidence="5" id="KW-1185">Reference proteome</keyword>
<dbReference type="SMART" id="SM00331">
    <property type="entry name" value="PP2C_SIG"/>
    <property type="match status" value="1"/>
</dbReference>
<reference evidence="5" key="1">
    <citation type="journal article" date="2019" name="Int. J. Syst. Evol. Microbiol.">
        <title>The Global Catalogue of Microorganisms (GCM) 10K type strain sequencing project: providing services to taxonomists for standard genome sequencing and annotation.</title>
        <authorList>
            <consortium name="The Broad Institute Genomics Platform"/>
            <consortium name="The Broad Institute Genome Sequencing Center for Infectious Disease"/>
            <person name="Wu L."/>
            <person name="Ma J."/>
        </authorList>
    </citation>
    <scope>NUCLEOTIDE SEQUENCE [LARGE SCALE GENOMIC DNA]</scope>
    <source>
        <strain evidence="5">CGMCC 4.7181</strain>
    </source>
</reference>
<protein>
    <recommendedName>
        <fullName evidence="6">GAF domain-containing protein</fullName>
    </recommendedName>
</protein>
<feature type="domain" description="GAF" evidence="2">
    <location>
        <begin position="27"/>
        <end position="169"/>
    </location>
</feature>
<name>A0ABQ2N3L6_9MICO</name>
<dbReference type="SUPFAM" id="SSF55781">
    <property type="entry name" value="GAF domain-like"/>
    <property type="match status" value="1"/>
</dbReference>
<dbReference type="InterPro" id="IPR052016">
    <property type="entry name" value="Bact_Sigma-Reg"/>
</dbReference>
<dbReference type="InterPro" id="IPR036457">
    <property type="entry name" value="PPM-type-like_dom_sf"/>
</dbReference>
<feature type="domain" description="PPM-type phosphatase" evidence="3">
    <location>
        <begin position="183"/>
        <end position="388"/>
    </location>
</feature>
<dbReference type="RefSeq" id="WP_188701992.1">
    <property type="nucleotide sequence ID" value="NZ_BMMQ01000007.1"/>
</dbReference>
<dbReference type="InterPro" id="IPR001932">
    <property type="entry name" value="PPM-type_phosphatase-like_dom"/>
</dbReference>
<evidence type="ECO:0008006" key="6">
    <source>
        <dbReference type="Google" id="ProtNLM"/>
    </source>
</evidence>
<dbReference type="PANTHER" id="PTHR43156">
    <property type="entry name" value="STAGE II SPORULATION PROTEIN E-RELATED"/>
    <property type="match status" value="1"/>
</dbReference>
<dbReference type="Gene3D" id="3.30.450.40">
    <property type="match status" value="1"/>
</dbReference>
<dbReference type="Gene3D" id="3.60.40.10">
    <property type="entry name" value="PPM-type phosphatase domain"/>
    <property type="match status" value="1"/>
</dbReference>
<dbReference type="InterPro" id="IPR003018">
    <property type="entry name" value="GAF"/>
</dbReference>
<sequence length="390" mass="42602">MAHRIPPAFDEERRQRALDALRILDTPPDERIDRVTRLAQEIFDVPMVVVSLIDRDRQWRKSVIGLDDRNAPREDSFCDYTVRRDALVVVEDAATAPEFEASPFVAGDPHLRFYAGQPLRAPGGEPIGTLCLAGTAPRGFDDDERALLAELALWVQTELTRAEDLDHALLVQRALTPRSLPRYDGWTIAAGSLARERLAGDFYDLGERGSVLRMTLADVMGKGTGPAIIAAAVRASLRTAPDRPLAEAIAEVDRILRADLGDTNMFVTGVHADIDMTTGRLQIVDAGHSLTFLLRADDTWERIASTGLPLGMDVGFDDPRETATVELAPGDLLLCCSDGLLDILDPEDPLGHVRRVLRARGPEQAVAEGLRLAATEAIDDVTLIVIGRDA</sequence>
<dbReference type="SMART" id="SM00065">
    <property type="entry name" value="GAF"/>
    <property type="match status" value="1"/>
</dbReference>
<accession>A0ABQ2N3L6</accession>
<evidence type="ECO:0000313" key="5">
    <source>
        <dbReference type="Proteomes" id="UP000638043"/>
    </source>
</evidence>
<dbReference type="EMBL" id="BMMQ01000007">
    <property type="protein sequence ID" value="GGO65479.1"/>
    <property type="molecule type" value="Genomic_DNA"/>
</dbReference>
<evidence type="ECO:0000259" key="3">
    <source>
        <dbReference type="SMART" id="SM00331"/>
    </source>
</evidence>
<proteinExistence type="predicted"/>
<evidence type="ECO:0000259" key="2">
    <source>
        <dbReference type="SMART" id="SM00065"/>
    </source>
</evidence>
<comment type="caution">
    <text evidence="4">The sequence shown here is derived from an EMBL/GenBank/DDBJ whole genome shotgun (WGS) entry which is preliminary data.</text>
</comment>
<dbReference type="PANTHER" id="PTHR43156:SF2">
    <property type="entry name" value="STAGE II SPORULATION PROTEIN E"/>
    <property type="match status" value="1"/>
</dbReference>
<dbReference type="InterPro" id="IPR029016">
    <property type="entry name" value="GAF-like_dom_sf"/>
</dbReference>
<evidence type="ECO:0000313" key="4">
    <source>
        <dbReference type="EMBL" id="GGO65479.1"/>
    </source>
</evidence>